<name>S4YEV4_SORCE</name>
<evidence type="ECO:0000256" key="1">
    <source>
        <dbReference type="SAM" id="MobiDB-lite"/>
    </source>
</evidence>
<dbReference type="HOGENOM" id="CLU_281566_0_0_7"/>
<reference evidence="2 3" key="1">
    <citation type="journal article" date="2013" name="Sci. Rep.">
        <title>Extraordinary expansion of a Sorangium cellulosum genome from an alkaline milieu.</title>
        <authorList>
            <person name="Han K."/>
            <person name="Li Z.F."/>
            <person name="Peng R."/>
            <person name="Zhu L.P."/>
            <person name="Zhou T."/>
            <person name="Wang L.G."/>
            <person name="Li S.G."/>
            <person name="Zhang X.B."/>
            <person name="Hu W."/>
            <person name="Wu Z.H."/>
            <person name="Qin N."/>
            <person name="Li Y.Z."/>
        </authorList>
    </citation>
    <scope>NUCLEOTIDE SEQUENCE [LARGE SCALE GENOMIC DNA]</scope>
    <source>
        <strain evidence="2 3">So0157-2</strain>
    </source>
</reference>
<protein>
    <submittedName>
        <fullName evidence="2">Uncharacterized protein</fullName>
    </submittedName>
</protein>
<dbReference type="eggNOG" id="COG1511">
    <property type="taxonomic scope" value="Bacteria"/>
</dbReference>
<gene>
    <name evidence="2" type="ORF">SCE1572_47190</name>
</gene>
<dbReference type="KEGG" id="scu:SCE1572_47190"/>
<dbReference type="RefSeq" id="WP_020741275.1">
    <property type="nucleotide sequence ID" value="NC_021658.1"/>
</dbReference>
<feature type="region of interest" description="Disordered" evidence="1">
    <location>
        <begin position="1"/>
        <end position="48"/>
    </location>
</feature>
<organism evidence="2 3">
    <name type="scientific">Sorangium cellulosum So0157-2</name>
    <dbReference type="NCBI Taxonomy" id="1254432"/>
    <lineage>
        <taxon>Bacteria</taxon>
        <taxon>Pseudomonadati</taxon>
        <taxon>Myxococcota</taxon>
        <taxon>Polyangia</taxon>
        <taxon>Polyangiales</taxon>
        <taxon>Polyangiaceae</taxon>
        <taxon>Sorangium</taxon>
    </lineage>
</organism>
<accession>S4YEV4</accession>
<proteinExistence type="predicted"/>
<dbReference type="STRING" id="1254432.SCE1572_47190"/>
<feature type="compositionally biased region" description="Polar residues" evidence="1">
    <location>
        <begin position="7"/>
        <end position="21"/>
    </location>
</feature>
<evidence type="ECO:0000313" key="2">
    <source>
        <dbReference type="EMBL" id="AGP41418.1"/>
    </source>
</evidence>
<sequence length="1112" mass="115435">MPLSATLEGTFNDPSRTTPAQARSDMSAAFTQSPSGSPPRPTDLPAAPSFDTAALGRLVSRFSSIDMSGIDASVGAAGGVSVTIPDTDALLAPVRPLLALIQTARNDDAVRLLRQLRTPPAESIVGLAGVEAGLGQLLGAHRSPAVTSLLGAARGLFPQPVDIDAPLARFGDVALAARDLITLVGSMMAIHTAASDLRDGAAMIDRLLAPETAATLSARARAWTEGEAAIAAVAAVSDPNDPAQVGAAAEVVAEVVRALDDLTSTLTRAMGFGEATLVHTDPMRSAHAIEVAAARLRTVDSSRIRAACEGLAGGVTPILPAGEAPALPLDEAWAAASELSVRAVTAIEGLSAEPLTRPVQQSLGAVTALIHQINAAFGQISGAIRGAFNVVREAIDAIDLAGIAREITRFLQPINAAIAELTAFIDSIKGTITSVANGIISAITAVTGVIEQGAEHVKAAFTAVQTAVQALGIQQLIDSARAGVQRIADELHSVQLQPYFDTASDVMNTGADALSLVPFGLLPDSAKRELDGVVAPIRAIDFRRDVVDVLTHELDAILDRLDTEVLDAISEEFGKVVAVLTELDPRRITDPLDAEFTAFVARVKAVDPEAALRPVFAAVDQIRTEIARIDVRARVITPVDQIFDQILGAIDRVDPAPLLQPVEDQVSAIRQQILDVTHIDQWADRVEDVHRAIDGFLARIDPTGLGDQLDRLLDRALGGPPSRDGSVIGSMIASLVEGLGLHARPRSFVAVLGWITGDDGAAEVRALVASAATALAHAHATVAGVDLRAIAAQLDVGFRRLRAAVEAHDAGSALRLRLDPMLAAAAPLDTLGALGSSQDRYLAALEATARAVETMTAHGLSEITATRTDLQTAFAPLSMLRARAIAVGRGLGLDLAGGDLRAMVDPLLTALRPSRVLTLVGPIIAALRDKIRAILVEGLLTPVRAGIGELSALVANLDISVFRIELTALFTQVKAELGAMRPSVVLGPIIAELEAFRDALAAFDPLDPVKVVIATLRVSIEKLETALKPSILMAGLIGTYDDIMAMARGLDVRTLLEPILTALRDLEAQLDTGLGSTAGAFEHLQQVIGSIGGGGGGGGGVQGQGTVSVGGG</sequence>
<dbReference type="AlphaFoldDB" id="S4YEV4"/>
<dbReference type="Proteomes" id="UP000014803">
    <property type="component" value="Chromosome"/>
</dbReference>
<dbReference type="OrthoDB" id="10016910at2"/>
<dbReference type="PATRIC" id="fig|1254432.3.peg.10669"/>
<evidence type="ECO:0000313" key="3">
    <source>
        <dbReference type="Proteomes" id="UP000014803"/>
    </source>
</evidence>
<dbReference type="EMBL" id="CP003969">
    <property type="protein sequence ID" value="AGP41418.1"/>
    <property type="molecule type" value="Genomic_DNA"/>
</dbReference>